<proteinExistence type="predicted"/>
<evidence type="ECO:0000256" key="1">
    <source>
        <dbReference type="SAM" id="Phobius"/>
    </source>
</evidence>
<keyword evidence="1" id="KW-0812">Transmembrane</keyword>
<keyword evidence="1" id="KW-1133">Transmembrane helix</keyword>
<protein>
    <submittedName>
        <fullName evidence="2">Uncharacterized protein</fullName>
    </submittedName>
</protein>
<accession>A0A0K2TRJ8</accession>
<evidence type="ECO:0000313" key="2">
    <source>
        <dbReference type="EMBL" id="CDW28021.1"/>
    </source>
</evidence>
<name>A0A0K2TRJ8_LEPSM</name>
<dbReference type="AlphaFoldDB" id="A0A0K2TRJ8"/>
<keyword evidence="1" id="KW-0472">Membrane</keyword>
<organism evidence="2">
    <name type="scientific">Lepeophtheirus salmonis</name>
    <name type="common">Salmon louse</name>
    <name type="synonym">Caligus salmonis</name>
    <dbReference type="NCBI Taxonomy" id="72036"/>
    <lineage>
        <taxon>Eukaryota</taxon>
        <taxon>Metazoa</taxon>
        <taxon>Ecdysozoa</taxon>
        <taxon>Arthropoda</taxon>
        <taxon>Crustacea</taxon>
        <taxon>Multicrustacea</taxon>
        <taxon>Hexanauplia</taxon>
        <taxon>Copepoda</taxon>
        <taxon>Siphonostomatoida</taxon>
        <taxon>Caligidae</taxon>
        <taxon>Lepeophtheirus</taxon>
    </lineage>
</organism>
<feature type="transmembrane region" description="Helical" evidence="1">
    <location>
        <begin position="7"/>
        <end position="28"/>
    </location>
</feature>
<reference evidence="2" key="1">
    <citation type="submission" date="2014-05" db="EMBL/GenBank/DDBJ databases">
        <authorList>
            <person name="Chronopoulou M."/>
        </authorList>
    </citation>
    <scope>NUCLEOTIDE SEQUENCE</scope>
    <source>
        <tissue evidence="2">Whole organism</tissue>
    </source>
</reference>
<dbReference type="EMBL" id="HACA01010660">
    <property type="protein sequence ID" value="CDW28021.1"/>
    <property type="molecule type" value="Transcribed_RNA"/>
</dbReference>
<sequence length="34" mass="4037">MKKSSNGFHFISDVIFTVLVVDFLKYFYNQLFST</sequence>